<dbReference type="InterPro" id="IPR013098">
    <property type="entry name" value="Ig_I-set"/>
</dbReference>
<keyword evidence="6" id="KW-1133">Transmembrane helix</keyword>
<evidence type="ECO:0000256" key="1">
    <source>
        <dbReference type="ARBA" id="ARBA00004479"/>
    </source>
</evidence>
<name>A0A8T2KBH4_9PIPI</name>
<evidence type="ECO:0000256" key="6">
    <source>
        <dbReference type="ARBA" id="ARBA00022989"/>
    </source>
</evidence>
<evidence type="ECO:0000256" key="10">
    <source>
        <dbReference type="ARBA" id="ARBA00023180"/>
    </source>
</evidence>
<dbReference type="Gene3D" id="2.60.40.10">
    <property type="entry name" value="Immunoglobulins"/>
    <property type="match status" value="2"/>
</dbReference>
<feature type="domain" description="Ig-like" evidence="12">
    <location>
        <begin position="56"/>
        <end position="126"/>
    </location>
</feature>
<keyword evidence="3" id="KW-0812">Transmembrane</keyword>
<dbReference type="PRINTS" id="PR01539">
    <property type="entry name" value="INTRLEUKN1R2"/>
</dbReference>
<dbReference type="GO" id="GO:0004910">
    <property type="term" value="F:interleukin-1, type II, blocking receptor activity"/>
    <property type="evidence" value="ECO:0007669"/>
    <property type="project" value="InterPro"/>
</dbReference>
<evidence type="ECO:0000256" key="8">
    <source>
        <dbReference type="ARBA" id="ARBA00023157"/>
    </source>
</evidence>
<evidence type="ECO:0000256" key="3">
    <source>
        <dbReference type="ARBA" id="ARBA00022692"/>
    </source>
</evidence>
<dbReference type="InterPro" id="IPR003599">
    <property type="entry name" value="Ig_sub"/>
</dbReference>
<dbReference type="OrthoDB" id="9881731at2759"/>
<dbReference type="InterPro" id="IPR004077">
    <property type="entry name" value="IL-1_rcpt_II-typ"/>
</dbReference>
<dbReference type="PROSITE" id="PS50835">
    <property type="entry name" value="IG_LIKE"/>
    <property type="match status" value="2"/>
</dbReference>
<dbReference type="InterPro" id="IPR015621">
    <property type="entry name" value="IL-1_rcpt_fam"/>
</dbReference>
<evidence type="ECO:0000256" key="7">
    <source>
        <dbReference type="ARBA" id="ARBA00023136"/>
    </source>
</evidence>
<dbReference type="PRINTS" id="PR01536">
    <property type="entry name" value="INTRLKN1R12F"/>
</dbReference>
<evidence type="ECO:0000313" key="13">
    <source>
        <dbReference type="EMBL" id="KAG8451846.1"/>
    </source>
</evidence>
<evidence type="ECO:0000256" key="11">
    <source>
        <dbReference type="ARBA" id="ARBA00023319"/>
    </source>
</evidence>
<dbReference type="Proteomes" id="UP000812440">
    <property type="component" value="Chromosome 2"/>
</dbReference>
<keyword evidence="8" id="KW-1015">Disulfide bond</keyword>
<organism evidence="13 14">
    <name type="scientific">Hymenochirus boettgeri</name>
    <name type="common">Congo dwarf clawed frog</name>
    <dbReference type="NCBI Taxonomy" id="247094"/>
    <lineage>
        <taxon>Eukaryota</taxon>
        <taxon>Metazoa</taxon>
        <taxon>Chordata</taxon>
        <taxon>Craniata</taxon>
        <taxon>Vertebrata</taxon>
        <taxon>Euteleostomi</taxon>
        <taxon>Amphibia</taxon>
        <taxon>Batrachia</taxon>
        <taxon>Anura</taxon>
        <taxon>Pipoidea</taxon>
        <taxon>Pipidae</taxon>
        <taxon>Pipinae</taxon>
        <taxon>Hymenochirus</taxon>
    </lineage>
</organism>
<evidence type="ECO:0000256" key="9">
    <source>
        <dbReference type="ARBA" id="ARBA00023170"/>
    </source>
</evidence>
<dbReference type="AlphaFoldDB" id="A0A8T2KBH4"/>
<dbReference type="Pfam" id="PF07679">
    <property type="entry name" value="I-set"/>
    <property type="match status" value="1"/>
</dbReference>
<sequence>MSRNNFNLTYGCYSCPCRNSSFCVEVTMSLNVIKKNEVRYDIAYEQIAFEQSSYHMFCPDISDFIENDSNVHLQWFKGEESLENKIKYKYSDGTKYIHITEVMKDDEGYYKCELQFTHQNKEYAITRIIHLQTVGQLKRDHPVITYPNHKPITATLGSKLLIPCKVYTGNEKNAPVVWWLANDSFIDILFEDGRVIEGTFQETTESDGHYIEVSLIFENVKEEDFNTEYKCIARNDYGSQVLPTQIKRA</sequence>
<dbReference type="Pfam" id="PF13927">
    <property type="entry name" value="Ig_3"/>
    <property type="match status" value="1"/>
</dbReference>
<keyword evidence="11" id="KW-0393">Immunoglobulin domain</keyword>
<dbReference type="PANTHER" id="PTHR11890:SF3">
    <property type="entry name" value="INTERLEUKIN-1 RECEPTOR TYPE 2"/>
    <property type="match status" value="1"/>
</dbReference>
<evidence type="ECO:0000256" key="2">
    <source>
        <dbReference type="ARBA" id="ARBA00009752"/>
    </source>
</evidence>
<gene>
    <name evidence="13" type="ORF">GDO86_003874</name>
</gene>
<dbReference type="FunFam" id="2.60.40.10:FF:000188">
    <property type="entry name" value="Interleukin-1 receptor accessory protein-like 1"/>
    <property type="match status" value="1"/>
</dbReference>
<comment type="subcellular location">
    <subcellularLocation>
        <location evidence="1">Membrane</location>
        <topology evidence="1">Single-pass type I membrane protein</topology>
    </subcellularLocation>
</comment>
<evidence type="ECO:0000259" key="12">
    <source>
        <dbReference type="PROSITE" id="PS50835"/>
    </source>
</evidence>
<dbReference type="PANTHER" id="PTHR11890">
    <property type="entry name" value="INTERLEUKIN-1 RECEPTOR FAMILY MEMBER"/>
    <property type="match status" value="1"/>
</dbReference>
<dbReference type="GO" id="GO:0016020">
    <property type="term" value="C:membrane"/>
    <property type="evidence" value="ECO:0007669"/>
    <property type="project" value="UniProtKB-SubCell"/>
</dbReference>
<comment type="caution">
    <text evidence="13">The sequence shown here is derived from an EMBL/GenBank/DDBJ whole genome shotgun (WGS) entry which is preliminary data.</text>
</comment>
<dbReference type="InterPro" id="IPR004074">
    <property type="entry name" value="IL-1_rcpt_I/II-typ"/>
</dbReference>
<keyword evidence="10" id="KW-0325">Glycoprotein</keyword>
<evidence type="ECO:0000256" key="4">
    <source>
        <dbReference type="ARBA" id="ARBA00022729"/>
    </source>
</evidence>
<keyword evidence="7" id="KW-0472">Membrane</keyword>
<dbReference type="SMART" id="SM00409">
    <property type="entry name" value="IG"/>
    <property type="match status" value="2"/>
</dbReference>
<feature type="non-terminal residue" evidence="13">
    <location>
        <position position="249"/>
    </location>
</feature>
<protein>
    <recommendedName>
        <fullName evidence="12">Ig-like domain-containing protein</fullName>
    </recommendedName>
</protein>
<accession>A0A8T2KBH4</accession>
<keyword evidence="5" id="KW-0677">Repeat</keyword>
<dbReference type="InterPro" id="IPR013783">
    <property type="entry name" value="Ig-like_fold"/>
</dbReference>
<proteinExistence type="inferred from homology"/>
<keyword evidence="14" id="KW-1185">Reference proteome</keyword>
<evidence type="ECO:0000256" key="5">
    <source>
        <dbReference type="ARBA" id="ARBA00022737"/>
    </source>
</evidence>
<keyword evidence="4" id="KW-0732">Signal</keyword>
<dbReference type="EMBL" id="JAACNH010000002">
    <property type="protein sequence ID" value="KAG8451846.1"/>
    <property type="molecule type" value="Genomic_DNA"/>
</dbReference>
<dbReference type="InterPro" id="IPR007110">
    <property type="entry name" value="Ig-like_dom"/>
</dbReference>
<comment type="similarity">
    <text evidence="2">Belongs to the interleukin-1 receptor family.</text>
</comment>
<evidence type="ECO:0000313" key="14">
    <source>
        <dbReference type="Proteomes" id="UP000812440"/>
    </source>
</evidence>
<dbReference type="SUPFAM" id="SSF48726">
    <property type="entry name" value="Immunoglobulin"/>
    <property type="match status" value="2"/>
</dbReference>
<keyword evidence="9" id="KW-0675">Receptor</keyword>
<dbReference type="InterPro" id="IPR036179">
    <property type="entry name" value="Ig-like_dom_sf"/>
</dbReference>
<feature type="domain" description="Ig-like" evidence="12">
    <location>
        <begin position="142"/>
        <end position="247"/>
    </location>
</feature>
<reference evidence="13" key="1">
    <citation type="thesis" date="2020" institute="ProQuest LLC" country="789 East Eisenhower Parkway, Ann Arbor, MI, USA">
        <title>Comparative Genomics and Chromosome Evolution.</title>
        <authorList>
            <person name="Mudd A.B."/>
        </authorList>
    </citation>
    <scope>NUCLEOTIDE SEQUENCE</scope>
    <source>
        <strain evidence="13">Female2</strain>
        <tissue evidence="13">Blood</tissue>
    </source>
</reference>